<organism evidence="1 2">
    <name type="scientific">Burkholderia contaminans</name>
    <dbReference type="NCBI Taxonomy" id="488447"/>
    <lineage>
        <taxon>Bacteria</taxon>
        <taxon>Pseudomonadati</taxon>
        <taxon>Pseudomonadota</taxon>
        <taxon>Betaproteobacteria</taxon>
        <taxon>Burkholderiales</taxon>
        <taxon>Burkholderiaceae</taxon>
        <taxon>Burkholderia</taxon>
        <taxon>Burkholderia cepacia complex</taxon>
    </lineage>
</organism>
<sequence length="78" mass="8527">MLLPLPTAKVRALSLENHLELSTVRSGRGYFDQICCLIRVVYLANFITDPFGNVTVGVLDKNGKIVIQPSSKIIGSPQ</sequence>
<dbReference type="EMBL" id="JAUJQS010000014">
    <property type="protein sequence ID" value="MDN7566961.1"/>
    <property type="molecule type" value="Genomic_DNA"/>
</dbReference>
<reference evidence="1" key="1">
    <citation type="submission" date="2023-07" db="EMBL/GenBank/DDBJ databases">
        <title>A collection of bacterial strains from the Burkholderia cepacia Research Laboratory and Repository.</title>
        <authorList>
            <person name="Lipuma J."/>
            <person name="Spilker T."/>
            <person name="Caverly L."/>
        </authorList>
    </citation>
    <scope>NUCLEOTIDE SEQUENCE</scope>
    <source>
        <strain evidence="1">AU44979</strain>
    </source>
</reference>
<name>A0AAP4R541_9BURK</name>
<dbReference type="Proteomes" id="UP001172109">
    <property type="component" value="Unassembled WGS sequence"/>
</dbReference>
<evidence type="ECO:0008006" key="3">
    <source>
        <dbReference type="Google" id="ProtNLM"/>
    </source>
</evidence>
<proteinExistence type="predicted"/>
<dbReference type="AlphaFoldDB" id="A0AAP4R541"/>
<dbReference type="RefSeq" id="WP_105817782.1">
    <property type="nucleotide sequence ID" value="NZ_CADEUY010000002.1"/>
</dbReference>
<accession>A0AAP4R541</accession>
<evidence type="ECO:0000313" key="1">
    <source>
        <dbReference type="EMBL" id="MDN7566961.1"/>
    </source>
</evidence>
<gene>
    <name evidence="1" type="ORF">QZM56_20875</name>
</gene>
<evidence type="ECO:0000313" key="2">
    <source>
        <dbReference type="Proteomes" id="UP001172109"/>
    </source>
</evidence>
<protein>
    <recommendedName>
        <fullName evidence="3">WG repeat-containing protein</fullName>
    </recommendedName>
</protein>
<comment type="caution">
    <text evidence="1">The sequence shown here is derived from an EMBL/GenBank/DDBJ whole genome shotgun (WGS) entry which is preliminary data.</text>
</comment>